<dbReference type="SUPFAM" id="SSF144083">
    <property type="entry name" value="Magnesium transport protein CorA, transmembrane region"/>
    <property type="match status" value="1"/>
</dbReference>
<feature type="transmembrane region" description="Helical" evidence="7">
    <location>
        <begin position="958"/>
        <end position="976"/>
    </location>
</feature>
<evidence type="ECO:0000256" key="1">
    <source>
        <dbReference type="ARBA" id="ARBA00004651"/>
    </source>
</evidence>
<evidence type="ECO:0000313" key="8">
    <source>
        <dbReference type="EMBL" id="CRL21957.1"/>
    </source>
</evidence>
<feature type="region of interest" description="Disordered" evidence="6">
    <location>
        <begin position="1272"/>
        <end position="1309"/>
    </location>
</feature>
<protein>
    <submittedName>
        <fullName evidence="8">Mg2+ transporter protein, CorA-like</fullName>
    </submittedName>
</protein>
<feature type="compositionally biased region" description="Acidic residues" evidence="6">
    <location>
        <begin position="510"/>
        <end position="525"/>
    </location>
</feature>
<dbReference type="GO" id="GO:0005886">
    <property type="term" value="C:plasma membrane"/>
    <property type="evidence" value="ECO:0007669"/>
    <property type="project" value="UniProtKB-SubCell"/>
</dbReference>
<keyword evidence="2 7" id="KW-0812">Transmembrane</keyword>
<feature type="region of interest" description="Disordered" evidence="6">
    <location>
        <begin position="606"/>
        <end position="641"/>
    </location>
</feature>
<evidence type="ECO:0000256" key="5">
    <source>
        <dbReference type="SAM" id="Coils"/>
    </source>
</evidence>
<keyword evidence="3 7" id="KW-1133">Transmembrane helix</keyword>
<sequence>MARDNESYYGYPKVTVEDIPHQNRVRLDWSETNHDYIVIKKSIGQNVLDMLFEHTRYFKDRNVIRGDREQSPRQDMNPYNPDEISNYRPPMCVSRGVPLSFDLGLKPSTVKRSVDGFRADPSHRGHIGQSLDVGSSRMPGHGKVILYRTDVTVNEGQDPQFSWIHTQTDTNGFDDFLRFASNVPNLADEDRALIVSLLKRAQRDPPGLSEPQYVMRCVGSNSTQNRTERSAIFLRLPYYSTQKMDAAQSVRKSAYSTRSLLQYFYDLESTRHRDQQQVVRKSGVFPKGHVVHVSELWAVIVNFQFIITSAPIPLMDGASPSLEIMSPPISQSSPPSNICVINTDKRVFFFPVELCKTFFEMRDRIFRYCLAEGQGRNDESRRRGSSWDFNMFTQDSVLIRAEDWAKLTASSTSTLLRIRIETFISETAEERRGKDKKGKRFMFEDDKKKEEMERMFDAASPKSERSRQSLPETDKQDQSEHNLDSSETGEQGESGRKRDLPETDAPFQPEIDEDERGPNETEEPTEDYRSDSNGGYFGKAHYTGARHRLQRRTSVQYFSYSAGIVVNQTPSDNISAPSNIYFEPTKPILPRDKESVNQDILPNAADLEGQSDHGHRSTISKSSPGSSSASQTSSTAPPLTINLEFPPVFTWRTKTTPLVEENPISKPNSPLDNPSSGHLKLKFQSPNNPPEVLSVDEETIKNIFADTNNELLDPTTGDSSSIYKQATKKSYFDVDQAITQRYAVSLPTLIAEHPEIVPDLPSPEMMPLKNVVSRLCRLFHFFAPLSYPCAVSHKFWGAVHDLLTTIPQYWDTSYTQELANQAGHQRMSKTFLVANLGRTEYYDLPEDDKLDELTFVVAECEKCAASHQYSTRSDALDHFLTHVSMVFPEQRSLSSSQSQWVMDFEDYLTHICRGDDRVIITDLKDFLRSLETMAAQIQHGVSANGEFDRNTYFIPKNLVGAFQDLLMLVVTSAHLVKTYHKRRETYTGSDPLPTFSMPSDLDVTDVGVEAEMSMEKAIRDIVMMTYTDEVSDVVTYEAVGPALVLAIIMGDIRCRDSQSNQVKLIEIYREHVRHLQFKASQNPHRRLLQEIYLVREELEIIQKASDRQHLVLTNYLSVLDPHSFAITTESRVSSFELEKKRLHKVIRQLNAELREISHLNVKLDSLANQTLSGVDVQQEDQGRAVLAFTIVTIIFTPLSFVTSYFGMNTADIRDMTGLQDQFWYTSLPVTVIVIAGSLFLLFQLDRSREADSFWKYDSKLVAKSGSAVLHGKRSKDRIEGPSGLSTPKNWITRGWPTGRKTELDDSMGV</sequence>
<feature type="coiled-coil region" evidence="5">
    <location>
        <begin position="1132"/>
        <end position="1169"/>
    </location>
</feature>
<feature type="compositionally biased region" description="Low complexity" evidence="6">
    <location>
        <begin position="617"/>
        <end position="635"/>
    </location>
</feature>
<gene>
    <name evidence="8" type="ORF">PCAMFM013_S006g000497</name>
</gene>
<evidence type="ECO:0000256" key="7">
    <source>
        <dbReference type="SAM" id="Phobius"/>
    </source>
</evidence>
<evidence type="ECO:0000256" key="4">
    <source>
        <dbReference type="ARBA" id="ARBA00023136"/>
    </source>
</evidence>
<organism evidence="8 9">
    <name type="scientific">Penicillium camemberti (strain FM 013)</name>
    <dbReference type="NCBI Taxonomy" id="1429867"/>
    <lineage>
        <taxon>Eukaryota</taxon>
        <taxon>Fungi</taxon>
        <taxon>Dikarya</taxon>
        <taxon>Ascomycota</taxon>
        <taxon>Pezizomycotina</taxon>
        <taxon>Eurotiomycetes</taxon>
        <taxon>Eurotiomycetidae</taxon>
        <taxon>Eurotiales</taxon>
        <taxon>Aspergillaceae</taxon>
        <taxon>Penicillium</taxon>
    </lineage>
</organism>
<dbReference type="InterPro" id="IPR045863">
    <property type="entry name" value="CorA_TM1_TM2"/>
</dbReference>
<name>A0A0G4P6K4_PENC3</name>
<dbReference type="STRING" id="1429867.A0A0G4P6K4"/>
<feature type="transmembrane region" description="Helical" evidence="7">
    <location>
        <begin position="1185"/>
        <end position="1207"/>
    </location>
</feature>
<evidence type="ECO:0000256" key="2">
    <source>
        <dbReference type="ARBA" id="ARBA00022692"/>
    </source>
</evidence>
<feature type="region of interest" description="Disordered" evidence="6">
    <location>
        <begin position="428"/>
        <end position="536"/>
    </location>
</feature>
<keyword evidence="9" id="KW-1185">Reference proteome</keyword>
<evidence type="ECO:0000256" key="3">
    <source>
        <dbReference type="ARBA" id="ARBA00022989"/>
    </source>
</evidence>
<dbReference type="InterPro" id="IPR002523">
    <property type="entry name" value="MgTranspt_CorA/ZnTranspt_ZntB"/>
</dbReference>
<feature type="transmembrane region" description="Helical" evidence="7">
    <location>
        <begin position="1222"/>
        <end position="1242"/>
    </location>
</feature>
<keyword evidence="5" id="KW-0175">Coiled coil</keyword>
<keyword evidence="4 7" id="KW-0472">Membrane</keyword>
<evidence type="ECO:0000313" key="9">
    <source>
        <dbReference type="Proteomes" id="UP000053732"/>
    </source>
</evidence>
<dbReference type="GO" id="GO:0015087">
    <property type="term" value="F:cobalt ion transmembrane transporter activity"/>
    <property type="evidence" value="ECO:0007669"/>
    <property type="project" value="TreeGrafter"/>
</dbReference>
<feature type="compositionally biased region" description="Basic and acidic residues" evidence="6">
    <location>
        <begin position="441"/>
        <end position="484"/>
    </location>
</feature>
<evidence type="ECO:0000256" key="6">
    <source>
        <dbReference type="SAM" id="MobiDB-lite"/>
    </source>
</evidence>
<dbReference type="GO" id="GO:0015095">
    <property type="term" value="F:magnesium ion transmembrane transporter activity"/>
    <property type="evidence" value="ECO:0007669"/>
    <property type="project" value="TreeGrafter"/>
</dbReference>
<accession>A0A0G4P6K4</accession>
<reference evidence="8 9" key="1">
    <citation type="journal article" date="2014" name="Nat. Commun.">
        <title>Multiple recent horizontal transfers of a large genomic region in cheese making fungi.</title>
        <authorList>
            <person name="Cheeseman K."/>
            <person name="Ropars J."/>
            <person name="Renault P."/>
            <person name="Dupont J."/>
            <person name="Gouzy J."/>
            <person name="Branca A."/>
            <person name="Abraham A.L."/>
            <person name="Ceppi M."/>
            <person name="Conseiller E."/>
            <person name="Debuchy R."/>
            <person name="Malagnac F."/>
            <person name="Goarin A."/>
            <person name="Silar P."/>
            <person name="Lacoste S."/>
            <person name="Sallet E."/>
            <person name="Bensimon A."/>
            <person name="Giraud T."/>
            <person name="Brygoo Y."/>
        </authorList>
    </citation>
    <scope>NUCLEOTIDE SEQUENCE [LARGE SCALE GENOMIC DNA]</scope>
    <source>
        <strain evidence="9">FM 013</strain>
    </source>
</reference>
<dbReference type="Pfam" id="PF01544">
    <property type="entry name" value="CorA"/>
    <property type="match status" value="1"/>
</dbReference>
<dbReference type="EMBL" id="HG793139">
    <property type="protein sequence ID" value="CRL21957.1"/>
    <property type="molecule type" value="Genomic_DNA"/>
</dbReference>
<dbReference type="Proteomes" id="UP000053732">
    <property type="component" value="Unassembled WGS sequence"/>
</dbReference>
<dbReference type="GO" id="GO:0000287">
    <property type="term" value="F:magnesium ion binding"/>
    <property type="evidence" value="ECO:0007669"/>
    <property type="project" value="TreeGrafter"/>
</dbReference>
<proteinExistence type="predicted"/>
<feature type="region of interest" description="Disordered" evidence="6">
    <location>
        <begin position="66"/>
        <end position="87"/>
    </location>
</feature>
<comment type="subcellular location">
    <subcellularLocation>
        <location evidence="1">Cell membrane</location>
        <topology evidence="1">Multi-pass membrane protein</topology>
    </subcellularLocation>
</comment>
<dbReference type="GO" id="GO:0050897">
    <property type="term" value="F:cobalt ion binding"/>
    <property type="evidence" value="ECO:0007669"/>
    <property type="project" value="TreeGrafter"/>
</dbReference>
<dbReference type="PANTHER" id="PTHR46494:SF1">
    <property type="entry name" value="CORA FAMILY METAL ION TRANSPORTER (EUROFUNG)"/>
    <property type="match status" value="1"/>
</dbReference>
<dbReference type="Gene3D" id="1.20.58.340">
    <property type="entry name" value="Magnesium transport protein CorA, transmembrane region"/>
    <property type="match status" value="1"/>
</dbReference>
<dbReference type="PANTHER" id="PTHR46494">
    <property type="entry name" value="CORA FAMILY METAL ION TRANSPORTER (EUROFUNG)"/>
    <property type="match status" value="1"/>
</dbReference>